<dbReference type="RefSeq" id="WP_075381816.1">
    <property type="nucleotide sequence ID" value="NZ_CP015367.1"/>
</dbReference>
<dbReference type="Proteomes" id="UP000185487">
    <property type="component" value="Chromosome"/>
</dbReference>
<protein>
    <submittedName>
        <fullName evidence="3">Uncharacterized protein</fullName>
    </submittedName>
</protein>
<evidence type="ECO:0000313" key="3">
    <source>
        <dbReference type="EMBL" id="SFH47435.1"/>
    </source>
</evidence>
<dbReference type="KEGG" id="mphy:MCBMB27_05629"/>
<keyword evidence="4" id="KW-1185">Reference proteome</keyword>
<reference evidence="2 4" key="1">
    <citation type="submission" date="2016-04" db="EMBL/GenBank/DDBJ databases">
        <title>Complete genome sequencing and analysis of CBMB27, Methylobacterium phyllosphaerae isolated from leaf tissues of rice (Oryza sativa L.).</title>
        <authorList>
            <person name="Lee Y."/>
            <person name="Hwangbo K."/>
            <person name="Chung H."/>
            <person name="Yoo J."/>
            <person name="Kim K.Y."/>
            <person name="Sa T.M."/>
            <person name="Um Y."/>
            <person name="Madhaiyan M."/>
        </authorList>
    </citation>
    <scope>NUCLEOTIDE SEQUENCE [LARGE SCALE GENOMIC DNA]</scope>
    <source>
        <strain evidence="2 4">CBMB27</strain>
    </source>
</reference>
<evidence type="ECO:0000256" key="1">
    <source>
        <dbReference type="SAM" id="MobiDB-lite"/>
    </source>
</evidence>
<accession>A0AAE8HWA3</accession>
<dbReference type="AlphaFoldDB" id="A0AAE8HWA3"/>
<evidence type="ECO:0000313" key="5">
    <source>
        <dbReference type="Proteomes" id="UP000199140"/>
    </source>
</evidence>
<organism evidence="3 5">
    <name type="scientific">Methylobacterium phyllosphaerae</name>
    <dbReference type="NCBI Taxonomy" id="418223"/>
    <lineage>
        <taxon>Bacteria</taxon>
        <taxon>Pseudomonadati</taxon>
        <taxon>Pseudomonadota</taxon>
        <taxon>Alphaproteobacteria</taxon>
        <taxon>Hyphomicrobiales</taxon>
        <taxon>Methylobacteriaceae</taxon>
        <taxon>Methylobacterium</taxon>
    </lineage>
</organism>
<feature type="region of interest" description="Disordered" evidence="1">
    <location>
        <begin position="85"/>
        <end position="132"/>
    </location>
</feature>
<dbReference type="Proteomes" id="UP000199140">
    <property type="component" value="Unassembled WGS sequence"/>
</dbReference>
<dbReference type="EMBL" id="FOPK01000026">
    <property type="protein sequence ID" value="SFH47435.1"/>
    <property type="molecule type" value="Genomic_DNA"/>
</dbReference>
<evidence type="ECO:0000313" key="4">
    <source>
        <dbReference type="Proteomes" id="UP000185487"/>
    </source>
</evidence>
<reference evidence="3 5" key="2">
    <citation type="submission" date="2016-10" db="EMBL/GenBank/DDBJ databases">
        <authorList>
            <person name="Varghese N."/>
            <person name="Submissions S."/>
        </authorList>
    </citation>
    <scope>NUCLEOTIDE SEQUENCE [LARGE SCALE GENOMIC DNA]</scope>
    <source>
        <strain evidence="3 5">CBMB27</strain>
    </source>
</reference>
<proteinExistence type="predicted"/>
<gene>
    <name evidence="2" type="ORF">MCBMB27_05629</name>
    <name evidence="3" type="ORF">SAMN05192567_12688</name>
</gene>
<dbReference type="EMBL" id="CP015367">
    <property type="protein sequence ID" value="APT34920.1"/>
    <property type="molecule type" value="Genomic_DNA"/>
</dbReference>
<name>A0AAE8HWA3_9HYPH</name>
<sequence length="132" mass="14075">MAGPAWSAPRRWWRTAEPAMAVLGLLAVTPAPVAAQEPLYIRIRPLPDAEAARVAREMLWARRQAHARAVIESVCTGCLGAWKPETVPAPSPAPAPTEDRIANLTVPIGVELDPGSGASDPHPDPSTSERHP</sequence>
<evidence type="ECO:0000313" key="2">
    <source>
        <dbReference type="EMBL" id="APT34920.1"/>
    </source>
</evidence>
<feature type="compositionally biased region" description="Basic and acidic residues" evidence="1">
    <location>
        <begin position="121"/>
        <end position="132"/>
    </location>
</feature>